<sequence length="92" mass="9786">MAPLDFIDHLLNFIAPAFAVGFLCALLGRVGQRPAGKRMAWWVHGAVNFVVGVAVLAAGLVVFGQDARMATYAALVVACGTSQWLVSGGWRR</sequence>
<keyword evidence="1" id="KW-0472">Membrane</keyword>
<feature type="transmembrane region" description="Helical" evidence="1">
    <location>
        <begin position="69"/>
        <end position="86"/>
    </location>
</feature>
<gene>
    <name evidence="2" type="ORF">WKW77_22075</name>
</gene>
<feature type="transmembrane region" description="Helical" evidence="1">
    <location>
        <begin position="6"/>
        <end position="28"/>
    </location>
</feature>
<dbReference type="EMBL" id="JBBKZU010000010">
    <property type="protein sequence ID" value="MEJ8813791.1"/>
    <property type="molecule type" value="Genomic_DNA"/>
</dbReference>
<keyword evidence="1" id="KW-1133">Transmembrane helix</keyword>
<proteinExistence type="predicted"/>
<protein>
    <submittedName>
        <fullName evidence="2">Uncharacterized protein</fullName>
    </submittedName>
</protein>
<accession>A0ABU8VK06</accession>
<evidence type="ECO:0000256" key="1">
    <source>
        <dbReference type="SAM" id="Phobius"/>
    </source>
</evidence>
<keyword evidence="3" id="KW-1185">Reference proteome</keyword>
<name>A0ABU8VK06_9BURK</name>
<evidence type="ECO:0000313" key="2">
    <source>
        <dbReference type="EMBL" id="MEJ8813791.1"/>
    </source>
</evidence>
<comment type="caution">
    <text evidence="2">The sequence shown here is derived from an EMBL/GenBank/DDBJ whole genome shotgun (WGS) entry which is preliminary data.</text>
</comment>
<dbReference type="RefSeq" id="WP_340359024.1">
    <property type="nucleotide sequence ID" value="NZ_JBBKZU010000010.1"/>
</dbReference>
<reference evidence="2 3" key="1">
    <citation type="submission" date="2024-03" db="EMBL/GenBank/DDBJ databases">
        <title>Novel species of the genus Variovorax.</title>
        <authorList>
            <person name="Liu Q."/>
            <person name="Xin Y.-H."/>
        </authorList>
    </citation>
    <scope>NUCLEOTIDE SEQUENCE [LARGE SCALE GENOMIC DNA]</scope>
    <source>
        <strain evidence="2 3">KACC 18899</strain>
    </source>
</reference>
<dbReference type="Proteomes" id="UP001365846">
    <property type="component" value="Unassembled WGS sequence"/>
</dbReference>
<feature type="transmembrane region" description="Helical" evidence="1">
    <location>
        <begin position="40"/>
        <end position="63"/>
    </location>
</feature>
<keyword evidence="1" id="KW-0812">Transmembrane</keyword>
<evidence type="ECO:0000313" key="3">
    <source>
        <dbReference type="Proteomes" id="UP001365846"/>
    </source>
</evidence>
<organism evidence="2 3">
    <name type="scientific">Variovorax ureilyticus</name>
    <dbReference type="NCBI Taxonomy" id="1836198"/>
    <lineage>
        <taxon>Bacteria</taxon>
        <taxon>Pseudomonadati</taxon>
        <taxon>Pseudomonadota</taxon>
        <taxon>Betaproteobacteria</taxon>
        <taxon>Burkholderiales</taxon>
        <taxon>Comamonadaceae</taxon>
        <taxon>Variovorax</taxon>
    </lineage>
</organism>